<sequence>MAKVGDIEVVPGFVIAETDLRERFSHSSGPGGQGVNTTDSRVELMFDVARSGAVPDRLRPVIMSVLKNRLVDGVLTVVVHDERSQLANRKLARARLVGLLQTACIQPRRRRATRRTRGSQRRRLDAKKRRGELKRNRQRPTW</sequence>
<dbReference type="SUPFAM" id="SSF75620">
    <property type="entry name" value="Release factor"/>
    <property type="match status" value="1"/>
</dbReference>
<evidence type="ECO:0000313" key="4">
    <source>
        <dbReference type="EMBL" id="PHJ27543.1"/>
    </source>
</evidence>
<dbReference type="GO" id="GO:0003747">
    <property type="term" value="F:translation release factor activity"/>
    <property type="evidence" value="ECO:0007669"/>
    <property type="project" value="InterPro"/>
</dbReference>
<dbReference type="RefSeq" id="WP_002513475.1">
    <property type="nucleotide sequence ID" value="NZ_CABIZT010000001.1"/>
</dbReference>
<comment type="similarity">
    <text evidence="1">Belongs to the prokaryotic/mitochondrial release factor family.</text>
</comment>
<evidence type="ECO:0000259" key="3">
    <source>
        <dbReference type="Pfam" id="PF00472"/>
    </source>
</evidence>
<dbReference type="GO" id="GO:0004045">
    <property type="term" value="F:peptidyl-tRNA hydrolase activity"/>
    <property type="evidence" value="ECO:0007669"/>
    <property type="project" value="TreeGrafter"/>
</dbReference>
<name>A0AA44U4T8_CUTAC</name>
<feature type="region of interest" description="Disordered" evidence="2">
    <location>
        <begin position="107"/>
        <end position="142"/>
    </location>
</feature>
<keyword evidence="4" id="KW-0378">Hydrolase</keyword>
<dbReference type="GO" id="GO:0072344">
    <property type="term" value="P:rescue of stalled ribosome"/>
    <property type="evidence" value="ECO:0007669"/>
    <property type="project" value="TreeGrafter"/>
</dbReference>
<dbReference type="GO" id="GO:0043022">
    <property type="term" value="F:ribosome binding"/>
    <property type="evidence" value="ECO:0007669"/>
    <property type="project" value="TreeGrafter"/>
</dbReference>
<dbReference type="InterPro" id="IPR045853">
    <property type="entry name" value="Pep_chain_release_fac_I_sf"/>
</dbReference>
<dbReference type="Pfam" id="PF00472">
    <property type="entry name" value="RF-1"/>
    <property type="match status" value="1"/>
</dbReference>
<dbReference type="AlphaFoldDB" id="A0AA44U4T8"/>
<dbReference type="KEGG" id="cacn:RN83_06545"/>
<dbReference type="Gene3D" id="3.30.160.20">
    <property type="match status" value="1"/>
</dbReference>
<evidence type="ECO:0000256" key="2">
    <source>
        <dbReference type="SAM" id="MobiDB-lite"/>
    </source>
</evidence>
<protein>
    <submittedName>
        <fullName evidence="4">Aminoacyl-tRNA hydrolase</fullName>
    </submittedName>
</protein>
<evidence type="ECO:0000256" key="1">
    <source>
        <dbReference type="ARBA" id="ARBA00010835"/>
    </source>
</evidence>
<dbReference type="EMBL" id="LKVB01000004">
    <property type="protein sequence ID" value="PHJ27543.1"/>
    <property type="molecule type" value="Genomic_DNA"/>
</dbReference>
<comment type="caution">
    <text evidence="4">The sequence shown here is derived from an EMBL/GenBank/DDBJ whole genome shotgun (WGS) entry which is preliminary data.</text>
</comment>
<feature type="domain" description="Prokaryotic-type class I peptide chain release factors" evidence="3">
    <location>
        <begin position="14"/>
        <end position="137"/>
    </location>
</feature>
<dbReference type="NCBIfam" id="NF006718">
    <property type="entry name" value="PRK09256.1"/>
    <property type="match status" value="1"/>
</dbReference>
<proteinExistence type="inferred from homology"/>
<dbReference type="PANTHER" id="PTHR47814">
    <property type="entry name" value="PEPTIDYL-TRNA HYDROLASE ARFB"/>
    <property type="match status" value="1"/>
</dbReference>
<organism evidence="4 5">
    <name type="scientific">Cutibacterium acnes</name>
    <name type="common">Propionibacterium acnes</name>
    <dbReference type="NCBI Taxonomy" id="1747"/>
    <lineage>
        <taxon>Bacteria</taxon>
        <taxon>Bacillati</taxon>
        <taxon>Actinomycetota</taxon>
        <taxon>Actinomycetes</taxon>
        <taxon>Propionibacteriales</taxon>
        <taxon>Propionibacteriaceae</taxon>
        <taxon>Cutibacterium</taxon>
    </lineage>
</organism>
<accession>A0AA44U4T8</accession>
<reference evidence="4 5" key="1">
    <citation type="submission" date="2017-02" db="EMBL/GenBank/DDBJ databases">
        <title>Prevalence of linear plasmids in Propionibacterium acnes isolates obtained from cancerous prostatic tissue.</title>
        <authorList>
            <person name="Davidsson S."/>
            <person name="Bruggemann H."/>
        </authorList>
    </citation>
    <scope>NUCLEOTIDE SEQUENCE [LARGE SCALE GENOMIC DNA]</scope>
    <source>
        <strain evidence="4 5">09-9</strain>
    </source>
</reference>
<gene>
    <name evidence="4" type="ORF">APS60_06320</name>
</gene>
<dbReference type="Proteomes" id="UP000223982">
    <property type="component" value="Unassembled WGS sequence"/>
</dbReference>
<dbReference type="InterPro" id="IPR000352">
    <property type="entry name" value="Pep_chain_release_fac_I"/>
</dbReference>
<evidence type="ECO:0000313" key="5">
    <source>
        <dbReference type="Proteomes" id="UP000223982"/>
    </source>
</evidence>
<dbReference type="PANTHER" id="PTHR47814:SF1">
    <property type="entry name" value="PEPTIDYL-TRNA HYDROLASE ARFB"/>
    <property type="match status" value="1"/>
</dbReference>